<protein>
    <submittedName>
        <fullName evidence="2">Uncharacterized protein</fullName>
    </submittedName>
</protein>
<feature type="transmembrane region" description="Helical" evidence="1">
    <location>
        <begin position="12"/>
        <end position="36"/>
    </location>
</feature>
<dbReference type="Proteomes" id="UP000698800">
    <property type="component" value="Unassembled WGS sequence"/>
</dbReference>
<evidence type="ECO:0000256" key="1">
    <source>
        <dbReference type="SAM" id="Phobius"/>
    </source>
</evidence>
<keyword evidence="1" id="KW-0812">Transmembrane</keyword>
<keyword evidence="3" id="KW-1185">Reference proteome</keyword>
<reference evidence="2" key="1">
    <citation type="submission" date="2021-03" db="EMBL/GenBank/DDBJ databases">
        <title>Comparative genomics and phylogenomic investigation of the class Geoglossomycetes provide insights into ecological specialization and systematics.</title>
        <authorList>
            <person name="Melie T."/>
            <person name="Pirro S."/>
            <person name="Miller A.N."/>
            <person name="Quandt A."/>
        </authorList>
    </citation>
    <scope>NUCLEOTIDE SEQUENCE</scope>
    <source>
        <strain evidence="2">GBOQ0MN5Z8</strain>
    </source>
</reference>
<dbReference type="AlphaFoldDB" id="A0A9P8KVM8"/>
<name>A0A9P8KVM8_9PEZI</name>
<gene>
    <name evidence="2" type="ORF">FGG08_005842</name>
</gene>
<dbReference type="EMBL" id="JAGHQL010000149">
    <property type="protein sequence ID" value="KAH0537363.1"/>
    <property type="molecule type" value="Genomic_DNA"/>
</dbReference>
<organism evidence="2 3">
    <name type="scientific">Glutinoglossum americanum</name>
    <dbReference type="NCBI Taxonomy" id="1670608"/>
    <lineage>
        <taxon>Eukaryota</taxon>
        <taxon>Fungi</taxon>
        <taxon>Dikarya</taxon>
        <taxon>Ascomycota</taxon>
        <taxon>Pezizomycotina</taxon>
        <taxon>Geoglossomycetes</taxon>
        <taxon>Geoglossales</taxon>
        <taxon>Geoglossaceae</taxon>
        <taxon>Glutinoglossum</taxon>
    </lineage>
</organism>
<sequence>MTIYRSKGNQIHIYGYAAFGLTVTQYALMSLVNLLGNLMCPQYPVMYLVESEVMQEARMRPGAVFEGVAGRLKEDRGDLNRDKRRPIIGAGHPPFALLLPAAMMSHGLKKLSRGISAGEADFPFGSLDLFLLHQYLPAL</sequence>
<evidence type="ECO:0000313" key="3">
    <source>
        <dbReference type="Proteomes" id="UP000698800"/>
    </source>
</evidence>
<accession>A0A9P8KVM8</accession>
<keyword evidence="1" id="KW-1133">Transmembrane helix</keyword>
<keyword evidence="1" id="KW-0472">Membrane</keyword>
<comment type="caution">
    <text evidence="2">The sequence shown here is derived from an EMBL/GenBank/DDBJ whole genome shotgun (WGS) entry which is preliminary data.</text>
</comment>
<proteinExistence type="predicted"/>
<dbReference type="OrthoDB" id="5406607at2759"/>
<evidence type="ECO:0000313" key="2">
    <source>
        <dbReference type="EMBL" id="KAH0537363.1"/>
    </source>
</evidence>